<evidence type="ECO:0000259" key="2">
    <source>
        <dbReference type="SMART" id="SM00429"/>
    </source>
</evidence>
<evidence type="ECO:0000313" key="4">
    <source>
        <dbReference type="Proteomes" id="UP000011518"/>
    </source>
</evidence>
<feature type="domain" description="IPT/TIG" evidence="2">
    <location>
        <begin position="533"/>
        <end position="614"/>
    </location>
</feature>
<organism evidence="3 4">
    <name type="scientific">Tupaia chinensis</name>
    <name type="common">Chinese tree shrew</name>
    <name type="synonym">Tupaia belangeri chinensis</name>
    <dbReference type="NCBI Taxonomy" id="246437"/>
    <lineage>
        <taxon>Eukaryota</taxon>
        <taxon>Metazoa</taxon>
        <taxon>Chordata</taxon>
        <taxon>Craniata</taxon>
        <taxon>Vertebrata</taxon>
        <taxon>Euteleostomi</taxon>
        <taxon>Mammalia</taxon>
        <taxon>Eutheria</taxon>
        <taxon>Euarchontoglires</taxon>
        <taxon>Scandentia</taxon>
        <taxon>Tupaiidae</taxon>
        <taxon>Tupaia</taxon>
    </lineage>
</organism>
<reference evidence="4" key="2">
    <citation type="journal article" date="2013" name="Nat. Commun.">
        <title>Genome of the Chinese tree shrew.</title>
        <authorList>
            <person name="Fan Y."/>
            <person name="Huang Z.Y."/>
            <person name="Cao C.C."/>
            <person name="Chen C.S."/>
            <person name="Chen Y.X."/>
            <person name="Fan D.D."/>
            <person name="He J."/>
            <person name="Hou H.L."/>
            <person name="Hu L."/>
            <person name="Hu X.T."/>
            <person name="Jiang X.T."/>
            <person name="Lai R."/>
            <person name="Lang Y.S."/>
            <person name="Liang B."/>
            <person name="Liao S.G."/>
            <person name="Mu D."/>
            <person name="Ma Y.Y."/>
            <person name="Niu Y.Y."/>
            <person name="Sun X.Q."/>
            <person name="Xia J.Q."/>
            <person name="Xiao J."/>
            <person name="Xiong Z.Q."/>
            <person name="Xu L."/>
            <person name="Yang L."/>
            <person name="Zhang Y."/>
            <person name="Zhao W."/>
            <person name="Zhao X.D."/>
            <person name="Zheng Y.T."/>
            <person name="Zhou J.M."/>
            <person name="Zhu Y.B."/>
            <person name="Zhang G.J."/>
            <person name="Wang J."/>
            <person name="Yao Y.G."/>
        </authorList>
    </citation>
    <scope>NUCLEOTIDE SEQUENCE [LARGE SCALE GENOMIC DNA]</scope>
</reference>
<keyword evidence="1" id="KW-0732">Signal</keyword>
<evidence type="ECO:0000256" key="1">
    <source>
        <dbReference type="ARBA" id="ARBA00022729"/>
    </source>
</evidence>
<dbReference type="InterPro" id="IPR014756">
    <property type="entry name" value="Ig_E-set"/>
</dbReference>
<dbReference type="Proteomes" id="UP000011518">
    <property type="component" value="Unassembled WGS sequence"/>
</dbReference>
<proteinExistence type="predicted"/>
<feature type="domain" description="IPT/TIG" evidence="2">
    <location>
        <begin position="618"/>
        <end position="701"/>
    </location>
</feature>
<dbReference type="eggNOG" id="ENOG502QR85">
    <property type="taxonomic scope" value="Eukaryota"/>
</dbReference>
<protein>
    <submittedName>
        <fullName evidence="3">Fibrocystin-L</fullName>
    </submittedName>
</protein>
<keyword evidence="4" id="KW-1185">Reference proteome</keyword>
<dbReference type="FunFam" id="2.60.40.10:FF:001220">
    <property type="entry name" value="PKHD1 like 1"/>
    <property type="match status" value="1"/>
</dbReference>
<dbReference type="PANTHER" id="PTHR46769">
    <property type="entry name" value="POLYCYSTIC KIDNEY AND HEPATIC DISEASE 1 (AUTOSOMAL RECESSIVE)-LIKE 1"/>
    <property type="match status" value="1"/>
</dbReference>
<feature type="domain" description="IPT/TIG" evidence="2">
    <location>
        <begin position="743"/>
        <end position="829"/>
    </location>
</feature>
<dbReference type="Gene3D" id="2.60.40.10">
    <property type="entry name" value="Immunoglobulins"/>
    <property type="match status" value="6"/>
</dbReference>
<accession>L8Y443</accession>
<dbReference type="SUPFAM" id="SSF81296">
    <property type="entry name" value="E set domains"/>
    <property type="match status" value="6"/>
</dbReference>
<dbReference type="FunFam" id="2.60.40.10:FF:001552">
    <property type="entry name" value="PKHD1 like 1"/>
    <property type="match status" value="1"/>
</dbReference>
<dbReference type="PANTHER" id="PTHR46769:SF3">
    <property type="entry name" value="FIBROCYSTIN-L"/>
    <property type="match status" value="1"/>
</dbReference>
<dbReference type="SMART" id="SM00429">
    <property type="entry name" value="IPT"/>
    <property type="match status" value="5"/>
</dbReference>
<dbReference type="InterPro" id="IPR002909">
    <property type="entry name" value="IPT_dom"/>
</dbReference>
<dbReference type="EMBL" id="KB366064">
    <property type="protein sequence ID" value="ELV11002.1"/>
    <property type="molecule type" value="Genomic_DNA"/>
</dbReference>
<dbReference type="InParanoid" id="L8Y443"/>
<dbReference type="CDD" id="cd00603">
    <property type="entry name" value="IPT_PCSR"/>
    <property type="match status" value="5"/>
</dbReference>
<dbReference type="InterPro" id="IPR013783">
    <property type="entry name" value="Ig-like_fold"/>
</dbReference>
<dbReference type="FunFam" id="2.60.40.10:FF:000616">
    <property type="entry name" value="PKHD1 like 1"/>
    <property type="match status" value="2"/>
</dbReference>
<evidence type="ECO:0000313" key="3">
    <source>
        <dbReference type="EMBL" id="ELV11002.1"/>
    </source>
</evidence>
<dbReference type="InterPro" id="IPR052387">
    <property type="entry name" value="Fibrocystin"/>
</dbReference>
<reference evidence="4" key="1">
    <citation type="submission" date="2012-07" db="EMBL/GenBank/DDBJ databases">
        <title>Genome of the Chinese tree shrew, a rising model animal genetically related to primates.</title>
        <authorList>
            <person name="Zhang G."/>
            <person name="Fan Y."/>
            <person name="Yao Y."/>
            <person name="Huang Z."/>
        </authorList>
    </citation>
    <scope>NUCLEOTIDE SEQUENCE [LARGE SCALE GENOMIC DNA]</scope>
</reference>
<dbReference type="FunFam" id="2.60.40.10:FF:001057">
    <property type="entry name" value="PKHD1 like 1"/>
    <property type="match status" value="1"/>
</dbReference>
<feature type="domain" description="IPT/TIG" evidence="2">
    <location>
        <begin position="245"/>
        <end position="321"/>
    </location>
</feature>
<name>L8Y443_TUPCH</name>
<feature type="domain" description="IPT/TIG" evidence="2">
    <location>
        <begin position="361"/>
        <end position="447"/>
    </location>
</feature>
<dbReference type="FunFam" id="2.60.40.10:FF:001165">
    <property type="entry name" value="PKHD1 like 1"/>
    <property type="match status" value="1"/>
</dbReference>
<dbReference type="AlphaFoldDB" id="L8Y443"/>
<dbReference type="STRING" id="246437.L8Y443"/>
<dbReference type="Pfam" id="PF01833">
    <property type="entry name" value="TIG"/>
    <property type="match status" value="6"/>
</dbReference>
<gene>
    <name evidence="3" type="ORF">TREES_T100006992</name>
</gene>
<sequence length="838" mass="89505">MGSMTCKMTGTYIGHHNVSFILDSDYGRYYIEILLQEYRLSAFVDVGLYQYTNVYTEQQTGDAVNEEQVIKSQSTVIQEVQFQAAVEEMVSTKCPPQIAGVEEGFVVKYFRDYETDFDLELVNRGQKTAETDAYCGRYSLKNPAVLFDSADVKPNRPPYGDILLFPYNQVEVYVNGIPAKCSGDCGFTWDPRKTPLVLATSPSQGNEIKCQILNGSAGHVPVAVSMADVGLAQNVEGERVHFLYQSQISHTWPASGSLAGGTLLTISGFGFNEQSKVLVGNETCNVIEGDLNKITCRTPKITIGSYPCVVEESSDNSITCHIDPQNSMDVGIREVVTLTVYNLGIAISTLSDEFDRRFVLLPHIAKVLPSAGSTTGMTRVIIEGSGFAVSPAGVQVLMGHFPCKVLSVNYTAIECETSPAPQQLVAVDLLIHGVPAQCQGNCSFSYLESIAPCVTGVFPNSIKGSGKVLIEGEGFGSILEEIAVFIGNQQLRAIDVNENNITVLVTPLPAGLHSLSVVVGTKGLARGNLTVNSPAVASVSPASGSIGGGTTLVITGNGFYPGTITVTVGDNPCQIISVNSSNVYCHTSAGAAGMVVVKIFVNTIAYPPLSFTYALEDTPFLRGIVPNRGPPGTEVEITGSNFGTDIMEIVVMINNAQCALILVNDSAMRCIVGEHAGGTFPVMMHRKTKGSAVSTVVFEYPLNIQNIHPSQGKGPEQACEVSVVNGKDLSQSTTPFTYTMSLTPLIFEISPKRGSTAGGTRLTVMGSGFSENMEDVQVAIAEAKCDVEYSNKTHIICMTSAHTPSGWAPLHVHVSRIGRAKVVIVLVGVVIPLTASQH</sequence>